<proteinExistence type="predicted"/>
<comment type="caution">
    <text evidence="1">The sequence shown here is derived from an EMBL/GenBank/DDBJ whole genome shotgun (WGS) entry which is preliminary data.</text>
</comment>
<dbReference type="OrthoDB" id="8549922at2"/>
<dbReference type="Proteomes" id="UP000295124">
    <property type="component" value="Unassembled WGS sequence"/>
</dbReference>
<name>A0A4R4ZHV1_9ACTN</name>
<accession>A0A4R4ZHV1</accession>
<dbReference type="EMBL" id="SMKX01000068">
    <property type="protein sequence ID" value="TDD57670.1"/>
    <property type="molecule type" value="Genomic_DNA"/>
</dbReference>
<dbReference type="AlphaFoldDB" id="A0A4R4ZHV1"/>
<keyword evidence="2" id="KW-1185">Reference proteome</keyword>
<evidence type="ECO:0000313" key="2">
    <source>
        <dbReference type="Proteomes" id="UP000295124"/>
    </source>
</evidence>
<sequence>MSGRWETLTAERRVLAVARTVTSLNRLLEVLVVFADDDRIAVEFVVSAGSRFGAEVPGVLQRIGARIVTWDTAVATDYDLILSASDHEDLHELGGPLVLLPHGAGFQKYSPHNEADVRERAGLRSGALWRDRKRVPELLVVAHDNQKSLVPGFADRVLVAGDPVMDNLIQLSSRRAELREQLGIGPSQSLVTLTSTWGPASLLGRWPKLPAQLLAELPYDEYRVAAVLHPNIWAAHSSWQIHQWLRTAVASGLILVPPTGPWQSVLAAASCVVGDHGSLSAYSSGLATPLVLGAFGEEEVPRGTAMWRLGGSVPRLDGYESLADQIRSTMGKPEQQLLKSLAEDVFARQGQALSILQRELFRVLELSPVHRPQALEAQALGADPVDTAAFHVEISDGPVLRVERFPADLAVFGRPRGVRHLVAYDDADVVLLQSATAIVARIPPEPSWAAATLDRFPGCKVVVEPTAPNAALLTVRESPEHTAYVAQFQGIELLATASVWLYCRVRGSETGRTAVLFANESGFVDFTLR</sequence>
<dbReference type="RefSeq" id="WP_132170513.1">
    <property type="nucleotide sequence ID" value="NZ_SMKX01000068.1"/>
</dbReference>
<evidence type="ECO:0008006" key="3">
    <source>
        <dbReference type="Google" id="ProtNLM"/>
    </source>
</evidence>
<reference evidence="1 2" key="1">
    <citation type="submission" date="2019-03" db="EMBL/GenBank/DDBJ databases">
        <title>Draft genome sequences of novel Actinobacteria.</title>
        <authorList>
            <person name="Sahin N."/>
            <person name="Ay H."/>
            <person name="Saygin H."/>
        </authorList>
    </citation>
    <scope>NUCLEOTIDE SEQUENCE [LARGE SCALE GENOMIC DNA]</scope>
    <source>
        <strain evidence="1 2">JCM 13523</strain>
    </source>
</reference>
<gene>
    <name evidence="1" type="ORF">E1263_22510</name>
</gene>
<protein>
    <recommendedName>
        <fullName evidence="3">Translation initiation factor 2</fullName>
    </recommendedName>
</protein>
<evidence type="ECO:0000313" key="1">
    <source>
        <dbReference type="EMBL" id="TDD57670.1"/>
    </source>
</evidence>
<organism evidence="1 2">
    <name type="scientific">Kribbella antibiotica</name>
    <dbReference type="NCBI Taxonomy" id="190195"/>
    <lineage>
        <taxon>Bacteria</taxon>
        <taxon>Bacillati</taxon>
        <taxon>Actinomycetota</taxon>
        <taxon>Actinomycetes</taxon>
        <taxon>Propionibacteriales</taxon>
        <taxon>Kribbellaceae</taxon>
        <taxon>Kribbella</taxon>
    </lineage>
</organism>
<dbReference type="SUPFAM" id="SSF53756">
    <property type="entry name" value="UDP-Glycosyltransferase/glycogen phosphorylase"/>
    <property type="match status" value="1"/>
</dbReference>